<gene>
    <name evidence="9" type="ORF">B0J13DRAFT_640802</name>
</gene>
<dbReference type="PANTHER" id="PTHR33048:SF47">
    <property type="entry name" value="INTEGRAL MEMBRANE PROTEIN-RELATED"/>
    <property type="match status" value="1"/>
</dbReference>
<dbReference type="Proteomes" id="UP000717696">
    <property type="component" value="Unassembled WGS sequence"/>
</dbReference>
<evidence type="ECO:0000256" key="3">
    <source>
        <dbReference type="ARBA" id="ARBA00022989"/>
    </source>
</evidence>
<comment type="caution">
    <text evidence="9">The sequence shown here is derived from an EMBL/GenBank/DDBJ whole genome shotgun (WGS) entry which is preliminary data.</text>
</comment>
<dbReference type="InterPro" id="IPR052337">
    <property type="entry name" value="SAT4-like"/>
</dbReference>
<dbReference type="AlphaFoldDB" id="A0A9P9EEY6"/>
<dbReference type="OrthoDB" id="5417844at2759"/>
<feature type="transmembrane region" description="Helical" evidence="7">
    <location>
        <begin position="6"/>
        <end position="30"/>
    </location>
</feature>
<dbReference type="PANTHER" id="PTHR33048">
    <property type="entry name" value="PTH11-LIKE INTEGRAL MEMBRANE PROTEIN (AFU_ORTHOLOGUE AFUA_5G11245)"/>
    <property type="match status" value="1"/>
</dbReference>
<dbReference type="GO" id="GO:0016020">
    <property type="term" value="C:membrane"/>
    <property type="evidence" value="ECO:0007669"/>
    <property type="project" value="UniProtKB-SubCell"/>
</dbReference>
<evidence type="ECO:0000256" key="2">
    <source>
        <dbReference type="ARBA" id="ARBA00022692"/>
    </source>
</evidence>
<dbReference type="Pfam" id="PF20684">
    <property type="entry name" value="Fung_rhodopsin"/>
    <property type="match status" value="1"/>
</dbReference>
<organism evidence="9 10">
    <name type="scientific">Dactylonectria estremocensis</name>
    <dbReference type="NCBI Taxonomy" id="1079267"/>
    <lineage>
        <taxon>Eukaryota</taxon>
        <taxon>Fungi</taxon>
        <taxon>Dikarya</taxon>
        <taxon>Ascomycota</taxon>
        <taxon>Pezizomycotina</taxon>
        <taxon>Sordariomycetes</taxon>
        <taxon>Hypocreomycetidae</taxon>
        <taxon>Hypocreales</taxon>
        <taxon>Nectriaceae</taxon>
        <taxon>Dactylonectria</taxon>
    </lineage>
</organism>
<keyword evidence="4 7" id="KW-0472">Membrane</keyword>
<feature type="transmembrane region" description="Helical" evidence="7">
    <location>
        <begin position="199"/>
        <end position="223"/>
    </location>
</feature>
<comment type="subcellular location">
    <subcellularLocation>
        <location evidence="1">Membrane</location>
        <topology evidence="1">Multi-pass membrane protein</topology>
    </subcellularLocation>
</comment>
<feature type="compositionally biased region" description="Basic and acidic residues" evidence="6">
    <location>
        <begin position="297"/>
        <end position="306"/>
    </location>
</feature>
<evidence type="ECO:0000256" key="1">
    <source>
        <dbReference type="ARBA" id="ARBA00004141"/>
    </source>
</evidence>
<accession>A0A9P9EEY6</accession>
<feature type="compositionally biased region" description="Basic and acidic residues" evidence="6">
    <location>
        <begin position="337"/>
        <end position="357"/>
    </location>
</feature>
<sequence>MVESLQPSVYACILINLFLACLAIGLRFYSRMTQKAKLWFDDYLAILALTSALAYNASAFFLIHKGLGLHLPDLPISVEEAQYYQALIQEVQEHTYSIAIGAAQLSLLALYWRLFKTNMSARVAILILTGFTVIWLLARIFIAVFQCIPPHFFWNKTVDGICTVDPAKFFIGSVTAHLVLDVALMIVPATQVSQLAIPFAQKIAVGVMFMFGVVICAASIMMIHVSFHYNSYAEDVMWNCVPAVNWSAAEIHLSIVACCLPMLRPAIRGLGGWLGHNFSTRRGHTGGSTIQLSSLHGSEHRGKAGDSTHNLASTTHMAGSNGIYNQGEESETFSSLRESEEGGHREVNLRFSRRGDR</sequence>
<keyword evidence="10" id="KW-1185">Reference proteome</keyword>
<dbReference type="EMBL" id="JAGMUU010000016">
    <property type="protein sequence ID" value="KAH7137070.1"/>
    <property type="molecule type" value="Genomic_DNA"/>
</dbReference>
<evidence type="ECO:0000256" key="5">
    <source>
        <dbReference type="ARBA" id="ARBA00038359"/>
    </source>
</evidence>
<feature type="transmembrane region" description="Helical" evidence="7">
    <location>
        <begin position="124"/>
        <end position="146"/>
    </location>
</feature>
<evidence type="ECO:0000256" key="6">
    <source>
        <dbReference type="SAM" id="MobiDB-lite"/>
    </source>
</evidence>
<evidence type="ECO:0000313" key="9">
    <source>
        <dbReference type="EMBL" id="KAH7137070.1"/>
    </source>
</evidence>
<reference evidence="9" key="1">
    <citation type="journal article" date="2021" name="Nat. Commun.">
        <title>Genetic determinants of endophytism in the Arabidopsis root mycobiome.</title>
        <authorList>
            <person name="Mesny F."/>
            <person name="Miyauchi S."/>
            <person name="Thiergart T."/>
            <person name="Pickel B."/>
            <person name="Atanasova L."/>
            <person name="Karlsson M."/>
            <person name="Huettel B."/>
            <person name="Barry K.W."/>
            <person name="Haridas S."/>
            <person name="Chen C."/>
            <person name="Bauer D."/>
            <person name="Andreopoulos W."/>
            <person name="Pangilinan J."/>
            <person name="LaButti K."/>
            <person name="Riley R."/>
            <person name="Lipzen A."/>
            <person name="Clum A."/>
            <person name="Drula E."/>
            <person name="Henrissat B."/>
            <person name="Kohler A."/>
            <person name="Grigoriev I.V."/>
            <person name="Martin F.M."/>
            <person name="Hacquard S."/>
        </authorList>
    </citation>
    <scope>NUCLEOTIDE SEQUENCE</scope>
    <source>
        <strain evidence="9">MPI-CAGE-AT-0021</strain>
    </source>
</reference>
<feature type="compositionally biased region" description="Polar residues" evidence="6">
    <location>
        <begin position="307"/>
        <end position="324"/>
    </location>
</feature>
<evidence type="ECO:0000256" key="4">
    <source>
        <dbReference type="ARBA" id="ARBA00023136"/>
    </source>
</evidence>
<evidence type="ECO:0000313" key="10">
    <source>
        <dbReference type="Proteomes" id="UP000717696"/>
    </source>
</evidence>
<feature type="transmembrane region" description="Helical" evidence="7">
    <location>
        <begin position="42"/>
        <end position="63"/>
    </location>
</feature>
<feature type="domain" description="Rhodopsin" evidence="8">
    <location>
        <begin position="26"/>
        <end position="268"/>
    </location>
</feature>
<dbReference type="InterPro" id="IPR049326">
    <property type="entry name" value="Rhodopsin_dom_fungi"/>
</dbReference>
<feature type="region of interest" description="Disordered" evidence="6">
    <location>
        <begin position="289"/>
        <end position="357"/>
    </location>
</feature>
<keyword evidence="2 7" id="KW-0812">Transmembrane</keyword>
<comment type="similarity">
    <text evidence="5">Belongs to the SAT4 family.</text>
</comment>
<evidence type="ECO:0000256" key="7">
    <source>
        <dbReference type="SAM" id="Phobius"/>
    </source>
</evidence>
<name>A0A9P9EEY6_9HYPO</name>
<evidence type="ECO:0000259" key="8">
    <source>
        <dbReference type="Pfam" id="PF20684"/>
    </source>
</evidence>
<keyword evidence="3 7" id="KW-1133">Transmembrane helix</keyword>
<proteinExistence type="inferred from homology"/>
<protein>
    <submittedName>
        <fullName evidence="9">Integral membrane protein</fullName>
    </submittedName>
</protein>